<evidence type="ECO:0000259" key="1">
    <source>
        <dbReference type="Pfam" id="PF03417"/>
    </source>
</evidence>
<dbReference type="AlphaFoldDB" id="A0A815I1F7"/>
<dbReference type="PANTHER" id="PTHR34180:SF1">
    <property type="entry name" value="BETA-ALANYL-DOPAMINE_CARCININE HYDROLASE"/>
    <property type="match status" value="1"/>
</dbReference>
<accession>A0A815I1F7</accession>
<dbReference type="InterPro" id="IPR047794">
    <property type="entry name" value="C45_proenzyme-like"/>
</dbReference>
<dbReference type="PANTHER" id="PTHR34180">
    <property type="entry name" value="PEPTIDASE C45"/>
    <property type="match status" value="1"/>
</dbReference>
<proteinExistence type="predicted"/>
<dbReference type="InterPro" id="IPR047801">
    <property type="entry name" value="Peptidase_C45"/>
</dbReference>
<dbReference type="Gene3D" id="3.60.60.10">
    <property type="entry name" value="Penicillin V Acylase, Chain A"/>
    <property type="match status" value="1"/>
</dbReference>
<reference evidence="2" key="1">
    <citation type="submission" date="2021-02" db="EMBL/GenBank/DDBJ databases">
        <authorList>
            <person name="Nowell W R."/>
        </authorList>
    </citation>
    <scope>NUCLEOTIDE SEQUENCE</scope>
</reference>
<protein>
    <recommendedName>
        <fullName evidence="1">Peptidase C45 hydrolase domain-containing protein</fullName>
    </recommendedName>
</protein>
<organism evidence="2 3">
    <name type="scientific">Rotaria sordida</name>
    <dbReference type="NCBI Taxonomy" id="392033"/>
    <lineage>
        <taxon>Eukaryota</taxon>
        <taxon>Metazoa</taxon>
        <taxon>Spiralia</taxon>
        <taxon>Gnathifera</taxon>
        <taxon>Rotifera</taxon>
        <taxon>Eurotatoria</taxon>
        <taxon>Bdelloidea</taxon>
        <taxon>Philodinida</taxon>
        <taxon>Philodinidae</taxon>
        <taxon>Rotaria</taxon>
    </lineage>
</organism>
<gene>
    <name evidence="2" type="ORF">ZHD862_LOCUS31096</name>
</gene>
<dbReference type="Pfam" id="PF03417">
    <property type="entry name" value="AAT"/>
    <property type="match status" value="2"/>
</dbReference>
<dbReference type="InterPro" id="IPR005079">
    <property type="entry name" value="Peptidase_C45_hydrolase"/>
</dbReference>
<dbReference type="Proteomes" id="UP000663864">
    <property type="component" value="Unassembled WGS sequence"/>
</dbReference>
<dbReference type="NCBIfam" id="NF040521">
    <property type="entry name" value="C45_proenzyme"/>
    <property type="match status" value="1"/>
</dbReference>
<evidence type="ECO:0000313" key="3">
    <source>
        <dbReference type="Proteomes" id="UP000663864"/>
    </source>
</evidence>
<feature type="domain" description="Peptidase C45 hydrolase" evidence="1">
    <location>
        <begin position="146"/>
        <end position="261"/>
    </location>
</feature>
<dbReference type="EMBL" id="CAJNOT010003057">
    <property type="protein sequence ID" value="CAF1361414.1"/>
    <property type="molecule type" value="Genomic_DNA"/>
</dbReference>
<sequence>MSVETNNNNYNHQDQRIPFYSIEGTHYECSFKLGQLIAQRIRERIKKESNDLQPLFNFIKTDVGSKYFNSYTATIQDEYPWYYDELKGLSDGSEVSLEQILVLNYKNELKAAKDIYDEQEKDERGRSSCSTVLINRLDNYEQLLSIAHNEDEADSNWNTSYILKATVRSSVYKINGKEELRESPNERFIALGYAGQLAGNGFGANHHGFVFTYNGLYPKIPRIKNCLSRQLLNRLVLTVENEQQLDQILKTQLTAYGFNLNVGQFRCSDDILEKYLLSYEIGPSNENEKTNQCNINYILNEKQVEDTRIIMKHKDILSSSFSLNYYCHFNHYIHLQTVPEEDKPLSSSKMRAKRASEFGDIKISNQALQLLGDEKYKSEHPIYRRASTGQTNTVTLCTALIDFTTSMLYVYDDNPGLKTSSPFFEFDLNSL</sequence>
<name>A0A815I1F7_9BILA</name>
<feature type="domain" description="Peptidase C45 hydrolase" evidence="1">
    <location>
        <begin position="289"/>
        <end position="415"/>
    </location>
</feature>
<comment type="caution">
    <text evidence="2">The sequence shown here is derived from an EMBL/GenBank/DDBJ whole genome shotgun (WGS) entry which is preliminary data.</text>
</comment>
<evidence type="ECO:0000313" key="2">
    <source>
        <dbReference type="EMBL" id="CAF1361414.1"/>
    </source>
</evidence>